<evidence type="ECO:0000259" key="1">
    <source>
        <dbReference type="Pfam" id="PF00984"/>
    </source>
</evidence>
<dbReference type="InterPro" id="IPR014026">
    <property type="entry name" value="UDP-Glc/GDP-Man_DH_dimer"/>
</dbReference>
<dbReference type="InterPro" id="IPR028359">
    <property type="entry name" value="UDP_ManNAc/GlcNAc_DH"/>
</dbReference>
<dbReference type="EMBL" id="BAABKB010000031">
    <property type="protein sequence ID" value="GAA5028941.1"/>
    <property type="molecule type" value="Genomic_DNA"/>
</dbReference>
<dbReference type="Proteomes" id="UP001501759">
    <property type="component" value="Unassembled WGS sequence"/>
</dbReference>
<organism evidence="2 3">
    <name type="scientific">Streptomyces siamensis</name>
    <dbReference type="NCBI Taxonomy" id="1274986"/>
    <lineage>
        <taxon>Bacteria</taxon>
        <taxon>Bacillati</taxon>
        <taxon>Actinomycetota</taxon>
        <taxon>Actinomycetes</taxon>
        <taxon>Kitasatosporales</taxon>
        <taxon>Streptomycetaceae</taxon>
        <taxon>Streptomyces</taxon>
    </lineage>
</organism>
<dbReference type="SUPFAM" id="SSF48179">
    <property type="entry name" value="6-phosphogluconate dehydrogenase C-terminal domain-like"/>
    <property type="match status" value="1"/>
</dbReference>
<protein>
    <recommendedName>
        <fullName evidence="1">UDP-glucose/GDP-mannose dehydrogenase dimerisation domain-containing protein</fullName>
    </recommendedName>
</protein>
<feature type="domain" description="UDP-glucose/GDP-mannose dehydrogenase dimerisation" evidence="1">
    <location>
        <begin position="1"/>
        <end position="57"/>
    </location>
</feature>
<evidence type="ECO:0000313" key="2">
    <source>
        <dbReference type="EMBL" id="GAA5028941.1"/>
    </source>
</evidence>
<evidence type="ECO:0000313" key="3">
    <source>
        <dbReference type="Proteomes" id="UP001501759"/>
    </source>
</evidence>
<dbReference type="PANTHER" id="PTHR43491:SF1">
    <property type="entry name" value="UDP-N-ACETYL-D-MANNOSAMINE DEHYDROGENASE"/>
    <property type="match status" value="1"/>
</dbReference>
<dbReference type="PANTHER" id="PTHR43491">
    <property type="entry name" value="UDP-N-ACETYL-D-MANNOSAMINE DEHYDROGENASE"/>
    <property type="match status" value="1"/>
</dbReference>
<gene>
    <name evidence="2" type="ORF">GCM10023335_67330</name>
</gene>
<dbReference type="InterPro" id="IPR008927">
    <property type="entry name" value="6-PGluconate_DH-like_C_sf"/>
</dbReference>
<sequence>MVNEMATPAASLGVNVREVIDAVATMLFGFTRFTPGPGVGGHCLPVDPLFLSWKTEQELGILSGSWNTQTT</sequence>
<name>A0ABP9JDW2_9ACTN</name>
<reference evidence="3" key="1">
    <citation type="journal article" date="2019" name="Int. J. Syst. Evol. Microbiol.">
        <title>The Global Catalogue of Microorganisms (GCM) 10K type strain sequencing project: providing services to taxonomists for standard genome sequencing and annotation.</title>
        <authorList>
            <consortium name="The Broad Institute Genomics Platform"/>
            <consortium name="The Broad Institute Genome Sequencing Center for Infectious Disease"/>
            <person name="Wu L."/>
            <person name="Ma J."/>
        </authorList>
    </citation>
    <scope>NUCLEOTIDE SEQUENCE [LARGE SCALE GENOMIC DNA]</scope>
    <source>
        <strain evidence="3">JCM 18409</strain>
    </source>
</reference>
<comment type="caution">
    <text evidence="2">The sequence shown here is derived from an EMBL/GenBank/DDBJ whole genome shotgun (WGS) entry which is preliminary data.</text>
</comment>
<dbReference type="Gene3D" id="3.40.50.720">
    <property type="entry name" value="NAD(P)-binding Rossmann-like Domain"/>
    <property type="match status" value="1"/>
</dbReference>
<dbReference type="Pfam" id="PF00984">
    <property type="entry name" value="UDPG_MGDP_dh"/>
    <property type="match status" value="1"/>
</dbReference>
<keyword evidence="3" id="KW-1185">Reference proteome</keyword>
<accession>A0ABP9JDW2</accession>
<proteinExistence type="predicted"/>